<accession>A0A9X1B9G7</accession>
<dbReference type="InterPro" id="IPR022472">
    <property type="entry name" value="VPLPA-CTERM"/>
</dbReference>
<feature type="signal peptide" evidence="2">
    <location>
        <begin position="1"/>
        <end position="32"/>
    </location>
</feature>
<keyword evidence="2" id="KW-0732">Signal</keyword>
<feature type="chain" id="PRO_5040894820" description="VPLPA-CTERM sorting domain-containing protein" evidence="2">
    <location>
        <begin position="33"/>
        <end position="223"/>
    </location>
</feature>
<proteinExistence type="predicted"/>
<keyword evidence="1" id="KW-1133">Transmembrane helix</keyword>
<name>A0A9X1B9G7_9GAMM</name>
<keyword evidence="1" id="KW-0812">Transmembrane</keyword>
<evidence type="ECO:0000313" key="4">
    <source>
        <dbReference type="Proteomes" id="UP001138802"/>
    </source>
</evidence>
<evidence type="ECO:0008006" key="5">
    <source>
        <dbReference type="Google" id="ProtNLM"/>
    </source>
</evidence>
<reference evidence="3 4" key="1">
    <citation type="journal article" date="2020" name="Microorganisms">
        <title>Osmotic Adaptation and Compatible Solute Biosynthesis of Phototrophic Bacteria as Revealed from Genome Analyses.</title>
        <authorList>
            <person name="Imhoff J.F."/>
            <person name="Rahn T."/>
            <person name="Kunzel S."/>
            <person name="Keller A."/>
            <person name="Neulinger S.C."/>
        </authorList>
    </citation>
    <scope>NUCLEOTIDE SEQUENCE [LARGE SCALE GENOMIC DNA]</scope>
    <source>
        <strain evidence="3 4">DSM 21303</strain>
    </source>
</reference>
<evidence type="ECO:0000256" key="2">
    <source>
        <dbReference type="SAM" id="SignalP"/>
    </source>
</evidence>
<dbReference type="NCBIfam" id="TIGR03370">
    <property type="entry name" value="VPLPA-CTERM"/>
    <property type="match status" value="1"/>
</dbReference>
<evidence type="ECO:0000256" key="1">
    <source>
        <dbReference type="SAM" id="Phobius"/>
    </source>
</evidence>
<feature type="transmembrane region" description="Helical" evidence="1">
    <location>
        <begin position="191"/>
        <end position="211"/>
    </location>
</feature>
<gene>
    <name evidence="3" type="ORF">CKO25_11685</name>
</gene>
<organism evidence="3 4">
    <name type="scientific">Thiocapsa imhoffii</name>
    <dbReference type="NCBI Taxonomy" id="382777"/>
    <lineage>
        <taxon>Bacteria</taxon>
        <taxon>Pseudomonadati</taxon>
        <taxon>Pseudomonadota</taxon>
        <taxon>Gammaproteobacteria</taxon>
        <taxon>Chromatiales</taxon>
        <taxon>Chromatiaceae</taxon>
        <taxon>Thiocapsa</taxon>
    </lineage>
</organism>
<keyword evidence="4" id="KW-1185">Reference proteome</keyword>
<sequence>MGKSASTTHVKAQCIAAVIGVAALLTSSVVSAGLVDATQASFQYGLGQAGIGTTNNRHVDANALDGDTGTFRSLGLNGSAVFGFGTAFTGEIKIWEATFGSCTSTAAGTCSHWPEKVSVFGGNDWDFDAPNFNLDFSQWTQIGELGNAQAQGGGILSTDSVFQYLLLVDQGLPTSAPRDGFDVARVAVNPVPIPAAGWLFGSVLIGLAAVARRRNAAKGRDLV</sequence>
<dbReference type="EMBL" id="NRSD01000011">
    <property type="protein sequence ID" value="MBK1645288.1"/>
    <property type="molecule type" value="Genomic_DNA"/>
</dbReference>
<dbReference type="AlphaFoldDB" id="A0A9X1B9G7"/>
<comment type="caution">
    <text evidence="3">The sequence shown here is derived from an EMBL/GenBank/DDBJ whole genome shotgun (WGS) entry which is preliminary data.</text>
</comment>
<keyword evidence="1" id="KW-0472">Membrane</keyword>
<dbReference type="Proteomes" id="UP001138802">
    <property type="component" value="Unassembled WGS sequence"/>
</dbReference>
<evidence type="ECO:0000313" key="3">
    <source>
        <dbReference type="EMBL" id="MBK1645288.1"/>
    </source>
</evidence>
<protein>
    <recommendedName>
        <fullName evidence="5">VPLPA-CTERM sorting domain-containing protein</fullName>
    </recommendedName>
</protein>